<dbReference type="EMBL" id="GL732526">
    <property type="protein sequence ID" value="EFX88356.1"/>
    <property type="molecule type" value="Genomic_DNA"/>
</dbReference>
<dbReference type="Proteomes" id="UP000000305">
    <property type="component" value="Unassembled WGS sequence"/>
</dbReference>
<dbReference type="UniPathway" id="UPA00705"/>
<proteinExistence type="predicted"/>
<evidence type="ECO:0000313" key="2">
    <source>
        <dbReference type="EMBL" id="EFX88356.1"/>
    </source>
</evidence>
<keyword evidence="1" id="KW-0812">Transmembrane</keyword>
<dbReference type="AlphaFoldDB" id="E9FWY1"/>
<dbReference type="OrthoDB" id="6093252at2759"/>
<feature type="transmembrane region" description="Helical" evidence="1">
    <location>
        <begin position="39"/>
        <end position="59"/>
    </location>
</feature>
<sequence length="70" mass="7306">MLARRTLALTKSLVGSNGFQLRTSTISGPARVKVSSGEMAVLGLVITLGVSFFPAWVLVNIPAYRGGAAE</sequence>
<evidence type="ECO:0000256" key="1">
    <source>
        <dbReference type="SAM" id="Phobius"/>
    </source>
</evidence>
<dbReference type="STRING" id="6669.E9FWY1"/>
<organism evidence="2 3">
    <name type="scientific">Daphnia pulex</name>
    <name type="common">Water flea</name>
    <dbReference type="NCBI Taxonomy" id="6669"/>
    <lineage>
        <taxon>Eukaryota</taxon>
        <taxon>Metazoa</taxon>
        <taxon>Ecdysozoa</taxon>
        <taxon>Arthropoda</taxon>
        <taxon>Crustacea</taxon>
        <taxon>Branchiopoda</taxon>
        <taxon>Diplostraca</taxon>
        <taxon>Cladocera</taxon>
        <taxon>Anomopoda</taxon>
        <taxon>Daphniidae</taxon>
        <taxon>Daphnia</taxon>
    </lineage>
</organism>
<keyword evidence="1" id="KW-1133">Transmembrane helix</keyword>
<dbReference type="InterPro" id="IPR003205">
    <property type="entry name" value="Cyt_c_oxidase_su8"/>
</dbReference>
<name>E9FWY1_DAPPU</name>
<accession>E9FWY1</accession>
<dbReference type="HOGENOM" id="CLU_2760383_0_0_1"/>
<dbReference type="InParanoid" id="E9FWY1"/>
<dbReference type="Pfam" id="PF02285">
    <property type="entry name" value="COX8"/>
    <property type="match status" value="1"/>
</dbReference>
<dbReference type="GO" id="GO:0005739">
    <property type="term" value="C:mitochondrion"/>
    <property type="evidence" value="ECO:0007669"/>
    <property type="project" value="GOC"/>
</dbReference>
<gene>
    <name evidence="2" type="ORF">DAPPUDRAFT_311453</name>
</gene>
<keyword evidence="3" id="KW-1185">Reference proteome</keyword>
<keyword evidence="1" id="KW-0472">Membrane</keyword>
<reference evidence="2 3" key="1">
    <citation type="journal article" date="2011" name="Science">
        <title>The ecoresponsive genome of Daphnia pulex.</title>
        <authorList>
            <person name="Colbourne J.K."/>
            <person name="Pfrender M.E."/>
            <person name="Gilbert D."/>
            <person name="Thomas W.K."/>
            <person name="Tucker A."/>
            <person name="Oakley T.H."/>
            <person name="Tokishita S."/>
            <person name="Aerts A."/>
            <person name="Arnold G.J."/>
            <person name="Basu M.K."/>
            <person name="Bauer D.J."/>
            <person name="Caceres C.E."/>
            <person name="Carmel L."/>
            <person name="Casola C."/>
            <person name="Choi J.H."/>
            <person name="Detter J.C."/>
            <person name="Dong Q."/>
            <person name="Dusheyko S."/>
            <person name="Eads B.D."/>
            <person name="Frohlich T."/>
            <person name="Geiler-Samerotte K.A."/>
            <person name="Gerlach D."/>
            <person name="Hatcher P."/>
            <person name="Jogdeo S."/>
            <person name="Krijgsveld J."/>
            <person name="Kriventseva E.V."/>
            <person name="Kultz D."/>
            <person name="Laforsch C."/>
            <person name="Lindquist E."/>
            <person name="Lopez J."/>
            <person name="Manak J.R."/>
            <person name="Muller J."/>
            <person name="Pangilinan J."/>
            <person name="Patwardhan R.P."/>
            <person name="Pitluck S."/>
            <person name="Pritham E.J."/>
            <person name="Rechtsteiner A."/>
            <person name="Rho M."/>
            <person name="Rogozin I.B."/>
            <person name="Sakarya O."/>
            <person name="Salamov A."/>
            <person name="Schaack S."/>
            <person name="Shapiro H."/>
            <person name="Shiga Y."/>
            <person name="Skalitzky C."/>
            <person name="Smith Z."/>
            <person name="Souvorov A."/>
            <person name="Sung W."/>
            <person name="Tang Z."/>
            <person name="Tsuchiya D."/>
            <person name="Tu H."/>
            <person name="Vos H."/>
            <person name="Wang M."/>
            <person name="Wolf Y.I."/>
            <person name="Yamagata H."/>
            <person name="Yamada T."/>
            <person name="Ye Y."/>
            <person name="Shaw J.R."/>
            <person name="Andrews J."/>
            <person name="Crease T.J."/>
            <person name="Tang H."/>
            <person name="Lucas S.M."/>
            <person name="Robertson H.M."/>
            <person name="Bork P."/>
            <person name="Koonin E.V."/>
            <person name="Zdobnov E.M."/>
            <person name="Grigoriev I.V."/>
            <person name="Lynch M."/>
            <person name="Boore J.L."/>
        </authorList>
    </citation>
    <scope>NUCLEOTIDE SEQUENCE [LARGE SCALE GENOMIC DNA]</scope>
</reference>
<dbReference type="GO" id="GO:0006123">
    <property type="term" value="P:mitochondrial electron transport, cytochrome c to oxygen"/>
    <property type="evidence" value="ECO:0007669"/>
    <property type="project" value="InterPro"/>
</dbReference>
<dbReference type="KEGG" id="dpx:DAPPUDRAFT_311453"/>
<protein>
    <submittedName>
        <fullName evidence="2">Uncharacterized protein</fullName>
    </submittedName>
</protein>
<evidence type="ECO:0000313" key="3">
    <source>
        <dbReference type="Proteomes" id="UP000000305"/>
    </source>
</evidence>